<accession>A0A1R0GWT2</accession>
<dbReference type="OrthoDB" id="442863at2759"/>
<evidence type="ECO:0000256" key="3">
    <source>
        <dbReference type="ARBA" id="ARBA00023242"/>
    </source>
</evidence>
<organism evidence="8 9">
    <name type="scientific">Smittium mucronatum</name>
    <dbReference type="NCBI Taxonomy" id="133383"/>
    <lineage>
        <taxon>Eukaryota</taxon>
        <taxon>Fungi</taxon>
        <taxon>Fungi incertae sedis</taxon>
        <taxon>Zoopagomycota</taxon>
        <taxon>Kickxellomycotina</taxon>
        <taxon>Harpellomycetes</taxon>
        <taxon>Harpellales</taxon>
        <taxon>Legeriomycetaceae</taxon>
        <taxon>Smittium</taxon>
    </lineage>
</organism>
<sequence>MKQSQSEKSKSKSANSGSADSSSLTTKKKAKPPPNKNRRHRRKLSSLVELYTKRQVGKRWLETHMWHTKRMKMVQKWGIMIAETPNDKSYRAIYKALHKSIIHDVSYTGTIKIVGNQKETVSLLGKICTSEKPIDLLTYLNGSKAIPLILHQFGDVFDVIGPALGIWGPIHQVSSSENSDNSSENSFQELMIRVHPSIISQLSETLNSVITKYPRFSKVKFFDVSSKLMSIDVYGTISTDLLQCIIKSPNPDKNDFINPLNIQERIWDLARCISDPKSIPEGLILSVNSIDPRLGFPQKMNSKLEIINDPDADSLNSTKLDNKFSNLIDLIKKQLNIAPSDSIRSDLWSDTICKEILESKMSENDLNKRRQNNLIPGSKLEFTKQDSIIPVMLIRRGPSHYIGHNSRDTKHRDCVSGWTLICPSGFALDFWKSLTFAGGRAIGLSEQSMLCFESGLPNFPSSWPTTNSYYKHLLGDSSSTTDGVLVSNFDRWARKPKSKKENFEKRGALSPFYPPIHSLVGIPEPKELIKYSFMKAAPNSEFHHAKPVSKVATNVAIDNEKSGSMDIEHNDENFNTVDVNVSGDDQSPLSGLDPAQKSLVVKDDCVISDNQNRPWVITTSFHLELVKNILATHDIDGKPVSFENWVIPLAKELKSPISNEIMPLNPPETTKEINLNHAVVRVLLYSVCRGSAEDNAVLSIPKIETLSAAQNSEKTNHILGTNNTAKRSLDQSNGLLEELCNNFGKKDKNIKNDKFPSKKEILGYVINGNYSYSVSKGFAIGVISLKGLFKLWKQQVCVIDGSAANVSKDESLPVYIEKSIKKNLMVDVTNTNGKLRRLYSLSLL</sequence>
<dbReference type="STRING" id="133383.A0A1R0GWT2"/>
<comment type="subcellular location">
    <subcellularLocation>
        <location evidence="1">Nucleus</location>
    </subcellularLocation>
</comment>
<dbReference type="InterPro" id="IPR012590">
    <property type="entry name" value="POPLD_dom"/>
</dbReference>
<evidence type="ECO:0000256" key="2">
    <source>
        <dbReference type="ARBA" id="ARBA00022694"/>
    </source>
</evidence>
<gene>
    <name evidence="8" type="ORF">AYI68_g4539</name>
</gene>
<feature type="region of interest" description="Disordered" evidence="4">
    <location>
        <begin position="1"/>
        <end position="44"/>
    </location>
</feature>
<evidence type="ECO:0000313" key="9">
    <source>
        <dbReference type="Proteomes" id="UP000187455"/>
    </source>
</evidence>
<feature type="domain" description="POP1 C-terminal" evidence="7">
    <location>
        <begin position="745"/>
        <end position="796"/>
    </location>
</feature>
<protein>
    <submittedName>
        <fullName evidence="8">Ribonucleases P/MRP protein subunit POP1</fullName>
    </submittedName>
</protein>
<comment type="caution">
    <text evidence="8">The sequence shown here is derived from an EMBL/GenBank/DDBJ whole genome shotgun (WGS) entry which is preliminary data.</text>
</comment>
<evidence type="ECO:0000256" key="4">
    <source>
        <dbReference type="SAM" id="MobiDB-lite"/>
    </source>
</evidence>
<feature type="compositionally biased region" description="Basic and acidic residues" evidence="4">
    <location>
        <begin position="1"/>
        <end position="10"/>
    </location>
</feature>
<dbReference type="AlphaFoldDB" id="A0A1R0GWT2"/>
<dbReference type="EMBL" id="LSSL01002532">
    <property type="protein sequence ID" value="OLY81357.1"/>
    <property type="molecule type" value="Genomic_DNA"/>
</dbReference>
<dbReference type="InterPro" id="IPR055079">
    <property type="entry name" value="POP1_C"/>
</dbReference>
<keyword evidence="2" id="KW-0819">tRNA processing</keyword>
<feature type="domain" description="POPLD" evidence="6">
    <location>
        <begin position="417"/>
        <end position="514"/>
    </location>
</feature>
<reference evidence="8 9" key="1">
    <citation type="journal article" date="2016" name="Mol. Biol. Evol.">
        <title>Genome-Wide Survey of Gut Fungi (Harpellales) Reveals the First Horizontally Transferred Ubiquitin Gene from a Mosquito Host.</title>
        <authorList>
            <person name="Wang Y."/>
            <person name="White M.M."/>
            <person name="Kvist S."/>
            <person name="Moncalvo J.M."/>
        </authorList>
    </citation>
    <scope>NUCLEOTIDE SEQUENCE [LARGE SCALE GENOMIC DNA]</scope>
    <source>
        <strain evidence="8 9">ALG-7-W6</strain>
    </source>
</reference>
<name>A0A1R0GWT2_9FUNG</name>
<dbReference type="Pfam" id="PF08170">
    <property type="entry name" value="POPLD"/>
    <property type="match status" value="1"/>
</dbReference>
<dbReference type="PANTHER" id="PTHR22731:SF3">
    <property type="entry name" value="RIBONUCLEASES P_MRP PROTEIN SUBUNIT POP1"/>
    <property type="match status" value="1"/>
</dbReference>
<dbReference type="GO" id="GO:0001682">
    <property type="term" value="P:tRNA 5'-leader removal"/>
    <property type="evidence" value="ECO:0007669"/>
    <property type="project" value="InterPro"/>
</dbReference>
<dbReference type="GO" id="GO:0000172">
    <property type="term" value="C:ribonuclease MRP complex"/>
    <property type="evidence" value="ECO:0007669"/>
    <property type="project" value="InterPro"/>
</dbReference>
<evidence type="ECO:0000259" key="6">
    <source>
        <dbReference type="Pfam" id="PF08170"/>
    </source>
</evidence>
<dbReference type="Pfam" id="PF06978">
    <property type="entry name" value="POP1_N"/>
    <property type="match status" value="1"/>
</dbReference>
<keyword evidence="3" id="KW-0539">Nucleus</keyword>
<dbReference type="InterPro" id="IPR009723">
    <property type="entry name" value="Pop1_N"/>
</dbReference>
<feature type="compositionally biased region" description="Low complexity" evidence="4">
    <location>
        <begin position="11"/>
        <end position="23"/>
    </location>
</feature>
<feature type="compositionally biased region" description="Basic residues" evidence="4">
    <location>
        <begin position="26"/>
        <end position="44"/>
    </location>
</feature>
<feature type="domain" description="Pop1 N-terminal" evidence="5">
    <location>
        <begin position="7"/>
        <end position="115"/>
    </location>
</feature>
<dbReference type="Pfam" id="PF22770">
    <property type="entry name" value="POP1_C"/>
    <property type="match status" value="1"/>
</dbReference>
<dbReference type="GO" id="GO:0005655">
    <property type="term" value="C:nucleolar ribonuclease P complex"/>
    <property type="evidence" value="ECO:0007669"/>
    <property type="project" value="InterPro"/>
</dbReference>
<evidence type="ECO:0000313" key="8">
    <source>
        <dbReference type="EMBL" id="OLY81357.1"/>
    </source>
</evidence>
<evidence type="ECO:0000259" key="7">
    <source>
        <dbReference type="Pfam" id="PF22770"/>
    </source>
</evidence>
<dbReference type="InterPro" id="IPR039182">
    <property type="entry name" value="Pop1"/>
</dbReference>
<keyword evidence="9" id="KW-1185">Reference proteome</keyword>
<evidence type="ECO:0000256" key="1">
    <source>
        <dbReference type="ARBA" id="ARBA00004123"/>
    </source>
</evidence>
<dbReference type="Proteomes" id="UP000187455">
    <property type="component" value="Unassembled WGS sequence"/>
</dbReference>
<evidence type="ECO:0000259" key="5">
    <source>
        <dbReference type="Pfam" id="PF06978"/>
    </source>
</evidence>
<dbReference type="PANTHER" id="PTHR22731">
    <property type="entry name" value="RIBONUCLEASES P/MRP PROTEIN SUBUNIT POP1"/>
    <property type="match status" value="1"/>
</dbReference>
<proteinExistence type="predicted"/>